<gene>
    <name evidence="4" type="ORF">Zmor_022357</name>
</gene>
<dbReference type="PANTHER" id="PTHR12236:SF98">
    <property type="entry name" value="CUTICULAR PROTEIN 56F"/>
    <property type="match status" value="1"/>
</dbReference>
<dbReference type="AlphaFoldDB" id="A0AA38HWS2"/>
<dbReference type="GO" id="GO:0042302">
    <property type="term" value="F:structural constituent of cuticle"/>
    <property type="evidence" value="ECO:0007669"/>
    <property type="project" value="UniProtKB-UniRule"/>
</dbReference>
<feature type="signal peptide" evidence="3">
    <location>
        <begin position="1"/>
        <end position="15"/>
    </location>
</feature>
<proteinExistence type="predicted"/>
<dbReference type="GO" id="GO:0031012">
    <property type="term" value="C:extracellular matrix"/>
    <property type="evidence" value="ECO:0007669"/>
    <property type="project" value="TreeGrafter"/>
</dbReference>
<keyword evidence="3" id="KW-0732">Signal</keyword>
<keyword evidence="1 2" id="KW-0193">Cuticle</keyword>
<evidence type="ECO:0000256" key="2">
    <source>
        <dbReference type="PROSITE-ProRule" id="PRU00497"/>
    </source>
</evidence>
<dbReference type="PROSITE" id="PS51155">
    <property type="entry name" value="CHIT_BIND_RR_2"/>
    <property type="match status" value="1"/>
</dbReference>
<organism evidence="4 5">
    <name type="scientific">Zophobas morio</name>
    <dbReference type="NCBI Taxonomy" id="2755281"/>
    <lineage>
        <taxon>Eukaryota</taxon>
        <taxon>Metazoa</taxon>
        <taxon>Ecdysozoa</taxon>
        <taxon>Arthropoda</taxon>
        <taxon>Hexapoda</taxon>
        <taxon>Insecta</taxon>
        <taxon>Pterygota</taxon>
        <taxon>Neoptera</taxon>
        <taxon>Endopterygota</taxon>
        <taxon>Coleoptera</taxon>
        <taxon>Polyphaga</taxon>
        <taxon>Cucujiformia</taxon>
        <taxon>Tenebrionidae</taxon>
        <taxon>Zophobas</taxon>
    </lineage>
</organism>
<evidence type="ECO:0000313" key="5">
    <source>
        <dbReference type="Proteomes" id="UP001168821"/>
    </source>
</evidence>
<dbReference type="PANTHER" id="PTHR12236">
    <property type="entry name" value="STRUCTURAL CONTITUENT OF CUTICLE"/>
    <property type="match status" value="1"/>
</dbReference>
<dbReference type="Pfam" id="PF00379">
    <property type="entry name" value="Chitin_bind_4"/>
    <property type="match status" value="1"/>
</dbReference>
<dbReference type="EMBL" id="JALNTZ010000007">
    <property type="protein sequence ID" value="KAJ3644642.1"/>
    <property type="molecule type" value="Genomic_DNA"/>
</dbReference>
<evidence type="ECO:0000256" key="1">
    <source>
        <dbReference type="ARBA" id="ARBA00022460"/>
    </source>
</evidence>
<reference evidence="4" key="1">
    <citation type="journal article" date="2023" name="G3 (Bethesda)">
        <title>Whole genome assemblies of Zophobas morio and Tenebrio molitor.</title>
        <authorList>
            <person name="Kaur S."/>
            <person name="Stinson S.A."/>
            <person name="diCenzo G.C."/>
        </authorList>
    </citation>
    <scope>NUCLEOTIDE SEQUENCE</scope>
    <source>
        <strain evidence="4">QUZm001</strain>
    </source>
</reference>
<evidence type="ECO:0000256" key="3">
    <source>
        <dbReference type="SAM" id="SignalP"/>
    </source>
</evidence>
<evidence type="ECO:0008006" key="6">
    <source>
        <dbReference type="Google" id="ProtNLM"/>
    </source>
</evidence>
<feature type="chain" id="PRO_5041313226" description="Cuticle protein" evidence="3">
    <location>
        <begin position="16"/>
        <end position="95"/>
    </location>
</feature>
<protein>
    <recommendedName>
        <fullName evidence="6">Cuticle protein</fullName>
    </recommendedName>
</protein>
<dbReference type="Proteomes" id="UP001168821">
    <property type="component" value="Unassembled WGS sequence"/>
</dbReference>
<accession>A0AA38HWS2</accession>
<evidence type="ECO:0000313" key="4">
    <source>
        <dbReference type="EMBL" id="KAJ3644642.1"/>
    </source>
</evidence>
<sequence>MFNLWVVCLLGCALGAPQQRADEAPAPYDFKYKVENPPTNTFFGQNEVGDVTGRVTGSYYVYLPDGRLMTVEYISDQNGYVPRISYQQNARPFQG</sequence>
<dbReference type="InterPro" id="IPR000618">
    <property type="entry name" value="Insect_cuticle"/>
</dbReference>
<dbReference type="InterPro" id="IPR051217">
    <property type="entry name" value="Insect_Cuticle_Struc_Prot"/>
</dbReference>
<comment type="caution">
    <text evidence="4">The sequence shown here is derived from an EMBL/GenBank/DDBJ whole genome shotgun (WGS) entry which is preliminary data.</text>
</comment>
<dbReference type="GO" id="GO:0005615">
    <property type="term" value="C:extracellular space"/>
    <property type="evidence" value="ECO:0007669"/>
    <property type="project" value="TreeGrafter"/>
</dbReference>
<keyword evidence="5" id="KW-1185">Reference proteome</keyword>
<name>A0AA38HWS2_9CUCU</name>